<dbReference type="PROSITE" id="PS00923">
    <property type="entry name" value="ASP_GLU_RACEMASE_1"/>
    <property type="match status" value="1"/>
</dbReference>
<protein>
    <recommendedName>
        <fullName evidence="7 8">Glutamate racemase</fullName>
        <ecNumber evidence="2 8">5.1.1.3</ecNumber>
    </recommendedName>
</protein>
<organism evidence="9 10">
    <name type="scientific">Psychrobacillus soli</name>
    <dbReference type="NCBI Taxonomy" id="1543965"/>
    <lineage>
        <taxon>Bacteria</taxon>
        <taxon>Bacillati</taxon>
        <taxon>Bacillota</taxon>
        <taxon>Bacilli</taxon>
        <taxon>Bacillales</taxon>
        <taxon>Bacillaceae</taxon>
        <taxon>Psychrobacillus</taxon>
    </lineage>
</organism>
<gene>
    <name evidence="9" type="primary">racE</name>
    <name evidence="8" type="synonym">murI</name>
    <name evidence="9" type="ORF">FG383_07670</name>
</gene>
<dbReference type="EMBL" id="VDGG01000013">
    <property type="protein sequence ID" value="TQR16161.1"/>
    <property type="molecule type" value="Genomic_DNA"/>
</dbReference>
<dbReference type="AlphaFoldDB" id="A0A544TFC7"/>
<dbReference type="GO" id="GO:0042802">
    <property type="term" value="F:identical protein binding"/>
    <property type="evidence" value="ECO:0007669"/>
    <property type="project" value="UniProtKB-ARBA"/>
</dbReference>
<dbReference type="HAMAP" id="MF_00258">
    <property type="entry name" value="Glu_racemase"/>
    <property type="match status" value="1"/>
</dbReference>
<proteinExistence type="inferred from homology"/>
<dbReference type="SUPFAM" id="SSF53681">
    <property type="entry name" value="Aspartate/glutamate racemase"/>
    <property type="match status" value="2"/>
</dbReference>
<dbReference type="GO" id="GO:0008360">
    <property type="term" value="P:regulation of cell shape"/>
    <property type="evidence" value="ECO:0007669"/>
    <property type="project" value="UniProtKB-KW"/>
</dbReference>
<feature type="binding site" evidence="8">
    <location>
        <begin position="73"/>
        <end position="74"/>
    </location>
    <ligand>
        <name>substrate</name>
    </ligand>
</feature>
<dbReference type="UniPathway" id="UPA00219"/>
<evidence type="ECO:0000256" key="6">
    <source>
        <dbReference type="ARBA" id="ARBA00023316"/>
    </source>
</evidence>
<keyword evidence="10" id="KW-1185">Reference proteome</keyword>
<dbReference type="Gene3D" id="3.40.50.1860">
    <property type="match status" value="2"/>
</dbReference>
<comment type="similarity">
    <text evidence="8">Belongs to the aspartate/glutamate racemases family.</text>
</comment>
<feature type="active site" description="Proton donor/acceptor" evidence="8">
    <location>
        <position position="183"/>
    </location>
</feature>
<dbReference type="GO" id="GO:0009252">
    <property type="term" value="P:peptidoglycan biosynthetic process"/>
    <property type="evidence" value="ECO:0007669"/>
    <property type="project" value="UniProtKB-UniRule"/>
</dbReference>
<dbReference type="InterPro" id="IPR001920">
    <property type="entry name" value="Asp/Glu_race"/>
</dbReference>
<dbReference type="Proteomes" id="UP000318937">
    <property type="component" value="Unassembled WGS sequence"/>
</dbReference>
<evidence type="ECO:0000256" key="7">
    <source>
        <dbReference type="ARBA" id="ARBA00070053"/>
    </source>
</evidence>
<evidence type="ECO:0000256" key="4">
    <source>
        <dbReference type="ARBA" id="ARBA00022984"/>
    </source>
</evidence>
<evidence type="ECO:0000256" key="3">
    <source>
        <dbReference type="ARBA" id="ARBA00022960"/>
    </source>
</evidence>
<dbReference type="PANTHER" id="PTHR21198:SF2">
    <property type="entry name" value="GLUTAMATE RACEMASE"/>
    <property type="match status" value="1"/>
</dbReference>
<dbReference type="Pfam" id="PF01177">
    <property type="entry name" value="Asp_Glu_race"/>
    <property type="match status" value="1"/>
</dbReference>
<comment type="pathway">
    <text evidence="8">Cell wall biogenesis; peptidoglycan biosynthesis.</text>
</comment>
<dbReference type="PANTHER" id="PTHR21198">
    <property type="entry name" value="GLUTAMATE RACEMASE"/>
    <property type="match status" value="1"/>
</dbReference>
<dbReference type="RefSeq" id="WP_142606570.1">
    <property type="nucleotide sequence ID" value="NZ_VDGG01000013.1"/>
</dbReference>
<keyword evidence="5 8" id="KW-0413">Isomerase</keyword>
<comment type="catalytic activity">
    <reaction evidence="1 8">
        <text>L-glutamate = D-glutamate</text>
        <dbReference type="Rhea" id="RHEA:12813"/>
        <dbReference type="ChEBI" id="CHEBI:29985"/>
        <dbReference type="ChEBI" id="CHEBI:29986"/>
        <dbReference type="EC" id="5.1.1.3"/>
    </reaction>
</comment>
<dbReference type="InterPro" id="IPR018187">
    <property type="entry name" value="Asp/Glu_racemase_AS_1"/>
</dbReference>
<feature type="active site" description="Proton donor/acceptor" evidence="8">
    <location>
        <position position="72"/>
    </location>
</feature>
<reference evidence="9 10" key="1">
    <citation type="submission" date="2019-05" db="EMBL/GenBank/DDBJ databases">
        <title>Psychrobacillus vulpis sp. nov., a new species isolated from feces of a red fox that inhabits in The Tablas de Daimiel Natural Park, Albacete, Spain.</title>
        <authorList>
            <person name="Rodriguez M."/>
            <person name="Reina J.C."/>
            <person name="Bejar V."/>
            <person name="Llamas I."/>
        </authorList>
    </citation>
    <scope>NUCLEOTIDE SEQUENCE [LARGE SCALE GENOMIC DNA]</scope>
    <source>
        <strain evidence="9 10">NHI-2</strain>
    </source>
</reference>
<evidence type="ECO:0000313" key="9">
    <source>
        <dbReference type="EMBL" id="TQR16161.1"/>
    </source>
</evidence>
<keyword evidence="6 8" id="KW-0961">Cell wall biogenesis/degradation</keyword>
<accession>A0A544TFC7</accession>
<dbReference type="EC" id="5.1.1.3" evidence="2 8"/>
<comment type="caution">
    <text evidence="9">The sequence shown here is derived from an EMBL/GenBank/DDBJ whole genome shotgun (WGS) entry which is preliminary data.</text>
</comment>
<dbReference type="InterPro" id="IPR015942">
    <property type="entry name" value="Asp/Glu/hydantoin_racemase"/>
</dbReference>
<sequence>MKAPIGVIDSGVGGLTVAKEIMRHLPNEEIIYIGDTARCPYGPRSSEEVRKFTWQLATTLAKMNIKMLVIACNTATAVALNSLNKKMPFPVIGVVFPGARAAIKATKKNEIVVLGTSGTINSGAYEKAIAALNTSSKVIPLACPTFVPLVESNEYEGEFARNMVMETLLPLKNEQFDTVILGCTHYPLLQKYIEEAVGENVKVLSSAEETAQDVIEYLNYHEMHHPIKAKKTPIFYTTGSVPIFKTIVGKWLELPNADVRTISFK</sequence>
<dbReference type="FunFam" id="3.40.50.1860:FF:000002">
    <property type="entry name" value="Glutamate racemase"/>
    <property type="match status" value="1"/>
</dbReference>
<evidence type="ECO:0000256" key="5">
    <source>
        <dbReference type="ARBA" id="ARBA00023235"/>
    </source>
</evidence>
<dbReference type="NCBIfam" id="TIGR00067">
    <property type="entry name" value="glut_race"/>
    <property type="match status" value="1"/>
</dbReference>
<evidence type="ECO:0000256" key="2">
    <source>
        <dbReference type="ARBA" id="ARBA00013090"/>
    </source>
</evidence>
<dbReference type="InterPro" id="IPR033134">
    <property type="entry name" value="Asp/Glu_racemase_AS_2"/>
</dbReference>
<dbReference type="GO" id="GO:0071555">
    <property type="term" value="P:cell wall organization"/>
    <property type="evidence" value="ECO:0007669"/>
    <property type="project" value="UniProtKB-KW"/>
</dbReference>
<feature type="binding site" evidence="8">
    <location>
        <begin position="184"/>
        <end position="185"/>
    </location>
    <ligand>
        <name>substrate</name>
    </ligand>
</feature>
<dbReference type="InterPro" id="IPR004391">
    <property type="entry name" value="Glu_race"/>
</dbReference>
<dbReference type="GO" id="GO:0008881">
    <property type="term" value="F:glutamate racemase activity"/>
    <property type="evidence" value="ECO:0007669"/>
    <property type="project" value="UniProtKB-UniRule"/>
</dbReference>
<feature type="binding site" evidence="8">
    <location>
        <begin position="9"/>
        <end position="10"/>
    </location>
    <ligand>
        <name>substrate</name>
    </ligand>
</feature>
<keyword evidence="3 8" id="KW-0133">Cell shape</keyword>
<keyword evidence="4 8" id="KW-0573">Peptidoglycan synthesis</keyword>
<dbReference type="NCBIfam" id="NF002035">
    <property type="entry name" value="PRK00865.1-3"/>
    <property type="match status" value="1"/>
</dbReference>
<feature type="binding site" evidence="8">
    <location>
        <begin position="41"/>
        <end position="42"/>
    </location>
    <ligand>
        <name>substrate</name>
    </ligand>
</feature>
<comment type="function">
    <text evidence="8">Provides the (R)-glutamate required for cell wall biosynthesis.</text>
</comment>
<dbReference type="OrthoDB" id="9801055at2"/>
<evidence type="ECO:0000256" key="8">
    <source>
        <dbReference type="HAMAP-Rule" id="MF_00258"/>
    </source>
</evidence>
<evidence type="ECO:0000313" key="10">
    <source>
        <dbReference type="Proteomes" id="UP000318937"/>
    </source>
</evidence>
<dbReference type="PROSITE" id="PS00924">
    <property type="entry name" value="ASP_GLU_RACEMASE_2"/>
    <property type="match status" value="1"/>
</dbReference>
<evidence type="ECO:0000256" key="1">
    <source>
        <dbReference type="ARBA" id="ARBA00001602"/>
    </source>
</evidence>
<name>A0A544TFC7_9BACI</name>